<dbReference type="AlphaFoldDB" id="A0A927BPB4"/>
<feature type="compositionally biased region" description="Low complexity" evidence="1">
    <location>
        <begin position="73"/>
        <end position="87"/>
    </location>
</feature>
<organism evidence="2">
    <name type="scientific">Streptomyces globisporus</name>
    <dbReference type="NCBI Taxonomy" id="1908"/>
    <lineage>
        <taxon>Bacteria</taxon>
        <taxon>Bacillati</taxon>
        <taxon>Actinomycetota</taxon>
        <taxon>Actinomycetes</taxon>
        <taxon>Kitasatosporales</taxon>
        <taxon>Streptomycetaceae</taxon>
        <taxon>Streptomyces</taxon>
    </lineage>
</organism>
<name>A0A927BPB4_STRGL</name>
<proteinExistence type="predicted"/>
<evidence type="ECO:0000313" key="2">
    <source>
        <dbReference type="EMBL" id="MBD2830291.1"/>
    </source>
</evidence>
<gene>
    <name evidence="2" type="ORF">ID875_26170</name>
</gene>
<sequence length="178" mass="18170">MAGLEALETGTRSLAAGRASWLLAGSTEEALPAGHPGAAASERGAVALVMEPAARVLERARPATAAAGPQLLPAARGRGRAPGSRPRTGTDRLRAHRAGPPPRRRAPGDRRARRLAGLRRRGGRRRAAGQAGPRRIGALEPLLQIAGALSDLSGPVVVVTAAREGNLAVALLTPADAV</sequence>
<feature type="region of interest" description="Disordered" evidence="1">
    <location>
        <begin position="61"/>
        <end position="133"/>
    </location>
</feature>
<dbReference type="EMBL" id="JACWUS010000014">
    <property type="protein sequence ID" value="MBD2830291.1"/>
    <property type="molecule type" value="Genomic_DNA"/>
</dbReference>
<reference evidence="2" key="1">
    <citation type="journal article" date="2020" name="PLoS ONE">
        <title>Isolation and characterization of Streptomyces bacteriophages and Streptomyces strains encoding biosynthetic arsenals: Streptomyces strains and phages for antibiotic discovery.</title>
        <authorList>
            <person name="Montano E.T."/>
            <person name="Nideffer J.F."/>
            <person name="Brumage L."/>
            <person name="Erb M."/>
            <person name="Derman A.I."/>
            <person name="Davis J.P."/>
            <person name="Estrada E."/>
            <person name="Fu S."/>
            <person name="Le D."/>
            <person name="Vuppala A."/>
            <person name="Tran C."/>
            <person name="Luterstein E."/>
            <person name="Lakkaraju S."/>
            <person name="Panchagnula S."/>
            <person name="Ren C."/>
            <person name="Doan J."/>
            <person name="Tran S."/>
            <person name="Soriano J."/>
            <person name="Fujita Y."/>
            <person name="Gutala P."/>
            <person name="Fujii Q."/>
            <person name="Lee M."/>
            <person name="Bui A."/>
            <person name="Villarreal C."/>
            <person name="Shing S.R."/>
            <person name="Kim S."/>
            <person name="Freeman D."/>
            <person name="Racha V."/>
            <person name="Ho A."/>
            <person name="Kumar P."/>
            <person name="Falah K."/>
            <person name="Dawson T."/>
            <person name="Enustun E."/>
            <person name="Prichard A."/>
            <person name="Gomez A."/>
            <person name="Khanna K."/>
            <person name="Trigg S."/>
            <person name="Fernandez L."/>
            <person name="Pogliano K."/>
            <person name="Pogliano J."/>
        </authorList>
    </citation>
    <scope>NUCLEOTIDE SEQUENCE</scope>
    <source>
        <strain evidence="2">QF2</strain>
    </source>
</reference>
<protein>
    <submittedName>
        <fullName evidence="2">Uncharacterized protein</fullName>
    </submittedName>
</protein>
<evidence type="ECO:0000256" key="1">
    <source>
        <dbReference type="SAM" id="MobiDB-lite"/>
    </source>
</evidence>
<comment type="caution">
    <text evidence="2">The sequence shown here is derived from an EMBL/GenBank/DDBJ whole genome shotgun (WGS) entry which is preliminary data.</text>
</comment>
<feature type="compositionally biased region" description="Basic residues" evidence="1">
    <location>
        <begin position="94"/>
        <end position="127"/>
    </location>
</feature>
<accession>A0A927BPB4</accession>